<evidence type="ECO:0000256" key="1">
    <source>
        <dbReference type="SAM" id="Phobius"/>
    </source>
</evidence>
<dbReference type="InterPro" id="IPR043727">
    <property type="entry name" value="Lmo0937-like"/>
</dbReference>
<dbReference type="AlphaFoldDB" id="A0A1H7BG49"/>
<name>A0A1H7BG49_9BACL</name>
<keyword evidence="3" id="KW-1185">Reference proteome</keyword>
<dbReference type="RefSeq" id="WP_143059391.1">
    <property type="nucleotide sequence ID" value="NZ_FNZF01000006.1"/>
</dbReference>
<feature type="transmembrane region" description="Helical" evidence="1">
    <location>
        <begin position="5"/>
        <end position="22"/>
    </location>
</feature>
<dbReference type="STRING" id="426757.SAMN04488127_2737"/>
<dbReference type="Pfam" id="PF18919">
    <property type="entry name" value="DUF5670"/>
    <property type="match status" value="1"/>
</dbReference>
<dbReference type="NCBIfam" id="NF033488">
    <property type="entry name" value="lmo0937_fam_TM"/>
    <property type="match status" value="1"/>
</dbReference>
<protein>
    <recommendedName>
        <fullName evidence="4">Lmo0937 family membrane protein</fullName>
    </recommendedName>
</protein>
<gene>
    <name evidence="2" type="ORF">SAMN04488127_2737</name>
</gene>
<evidence type="ECO:0000313" key="2">
    <source>
        <dbReference type="EMBL" id="SEJ76166.1"/>
    </source>
</evidence>
<sequence length="51" mass="5874">MGKIVWWIILILIAFWLIGFLLDIFGGLIHIVLIIAGIIFIFQLITGRNKH</sequence>
<keyword evidence="1" id="KW-1133">Transmembrane helix</keyword>
<dbReference type="EMBL" id="FNZF01000006">
    <property type="protein sequence ID" value="SEJ76166.1"/>
    <property type="molecule type" value="Genomic_DNA"/>
</dbReference>
<keyword evidence="1" id="KW-0812">Transmembrane</keyword>
<accession>A0A1H7BG49</accession>
<keyword evidence="1" id="KW-0472">Membrane</keyword>
<evidence type="ECO:0000313" key="3">
    <source>
        <dbReference type="Proteomes" id="UP000199200"/>
    </source>
</evidence>
<feature type="transmembrane region" description="Helical" evidence="1">
    <location>
        <begin position="28"/>
        <end position="46"/>
    </location>
</feature>
<organism evidence="2 3">
    <name type="scientific">Bhargavaea ginsengi</name>
    <dbReference type="NCBI Taxonomy" id="426757"/>
    <lineage>
        <taxon>Bacteria</taxon>
        <taxon>Bacillati</taxon>
        <taxon>Bacillota</taxon>
        <taxon>Bacilli</taxon>
        <taxon>Bacillales</taxon>
        <taxon>Caryophanaceae</taxon>
        <taxon>Bhargavaea</taxon>
    </lineage>
</organism>
<proteinExistence type="predicted"/>
<reference evidence="3" key="1">
    <citation type="submission" date="2016-10" db="EMBL/GenBank/DDBJ databases">
        <authorList>
            <person name="Varghese N."/>
            <person name="Submissions S."/>
        </authorList>
    </citation>
    <scope>NUCLEOTIDE SEQUENCE [LARGE SCALE GENOMIC DNA]</scope>
    <source>
        <strain evidence="3">CGMCC 1.6763</strain>
    </source>
</reference>
<dbReference type="Proteomes" id="UP000199200">
    <property type="component" value="Unassembled WGS sequence"/>
</dbReference>
<evidence type="ECO:0008006" key="4">
    <source>
        <dbReference type="Google" id="ProtNLM"/>
    </source>
</evidence>